<dbReference type="Pfam" id="PF04801">
    <property type="entry name" value="RPC5"/>
    <property type="match status" value="1"/>
</dbReference>
<feature type="compositionally biased region" description="Basic and acidic residues" evidence="1">
    <location>
        <begin position="236"/>
        <end position="253"/>
    </location>
</feature>
<dbReference type="Proteomes" id="UP000268535">
    <property type="component" value="Unassembled WGS sequence"/>
</dbReference>
<feature type="region of interest" description="Disordered" evidence="1">
    <location>
        <begin position="233"/>
        <end position="255"/>
    </location>
</feature>
<reference evidence="4 5" key="1">
    <citation type="journal article" date="2018" name="Nat. Microbiol.">
        <title>Leveraging single-cell genomics to expand the fungal tree of life.</title>
        <authorList>
            <person name="Ahrendt S.R."/>
            <person name="Quandt C.A."/>
            <person name="Ciobanu D."/>
            <person name="Clum A."/>
            <person name="Salamov A."/>
            <person name="Andreopoulos B."/>
            <person name="Cheng J.F."/>
            <person name="Woyke T."/>
            <person name="Pelin A."/>
            <person name="Henrissat B."/>
            <person name="Reynolds N.K."/>
            <person name="Benny G.L."/>
            <person name="Smith M.E."/>
            <person name="James T.Y."/>
            <person name="Grigoriev I.V."/>
        </authorList>
    </citation>
    <scope>NUCLEOTIDE SEQUENCE [LARGE SCALE GENOMIC DNA]</scope>
    <source>
        <strain evidence="4 5">ATCC 52028</strain>
    </source>
</reference>
<organism evidence="2 4">
    <name type="scientific">Caulochytrium protostelioides</name>
    <dbReference type="NCBI Taxonomy" id="1555241"/>
    <lineage>
        <taxon>Eukaryota</taxon>
        <taxon>Fungi</taxon>
        <taxon>Fungi incertae sedis</taxon>
        <taxon>Chytridiomycota</taxon>
        <taxon>Chytridiomycota incertae sedis</taxon>
        <taxon>Chytridiomycetes</taxon>
        <taxon>Caulochytriales</taxon>
        <taxon>Caulochytriaceae</taxon>
        <taxon>Caulochytrium</taxon>
    </lineage>
</organism>
<name>A0A4P9WVY9_9FUNG</name>
<evidence type="ECO:0000313" key="3">
    <source>
        <dbReference type="EMBL" id="RKP01375.1"/>
    </source>
</evidence>
<dbReference type="AlphaFoldDB" id="A0A4P9WVY9"/>
<dbReference type="OrthoDB" id="340681at2759"/>
<sequence length="538" mass="59530">MSSSPQIKTADPIVVKAEPGVDVVLDAPTPFSEYAETLDSGSAPPTVEAAGAHGWGSPETPGNHLPIDPEDEDPDEGPIVRQYNVIFAADPRRTGLDGGITLWQFPTQLNMRRDHEPVPQAARIKPRSTQFQMDYPLDTQSSYYNTETGEQFAAGMSDNPLQDADQRGLNEMDVQAPLLDKRTVGSVYMPTAATYMAGVVRGDSIVLAPVSKVFRMKPVLAHVDRLNQKARQAAGRHADAERSAGSMRKEEARTVQVSIRAADDKDGQRRAAALEAQRSVQEEAWQPLDHHTAEDVISQELRRRLFPADDRGLAPLLMVKETLPEHLEHLAPRVQSLRPDVMESLTAAVAKKKAGTDDAILARKGLSLQEMTILPLEDRLVAMFLNASWASPYMLLQRFGPELTQSEAFRLQLTSVAVFIHGRWIIQSHLLYKDRVMQARRYLLGLFSQSPDGMVRGADFGPVVRLPLQMARNMLAEIAYLDPDRGGWCLKGHAAEIALNAEVPALAYTQQPEFVRSQRLGAAQRMELARRHLGIPRA</sequence>
<dbReference type="EMBL" id="ML009254">
    <property type="protein sequence ID" value="RKO97484.1"/>
    <property type="molecule type" value="Genomic_DNA"/>
</dbReference>
<reference evidence="3" key="2">
    <citation type="submission" date="2018-04" db="EMBL/GenBank/DDBJ databases">
        <title>Leveraging single-cell genomics to expand the Fungal Tree of Life.</title>
        <authorList>
            <consortium name="DOE Joint Genome Institute"/>
            <person name="Ahrendt S.R."/>
            <person name="Quandt C.A."/>
            <person name="Ciobanu D."/>
            <person name="Clum A."/>
            <person name="Salamov A."/>
            <person name="Andreopoulos B."/>
            <person name="Cheng J.-F."/>
            <person name="Woyke T."/>
            <person name="Pelin A."/>
            <person name="Henrissat B."/>
            <person name="Benny G.L."/>
            <person name="Smith M.E."/>
            <person name="James T.Y."/>
            <person name="Grigoriev I.V."/>
        </authorList>
    </citation>
    <scope>NUCLEOTIDE SEQUENCE</scope>
    <source>
        <strain evidence="3">ATCC 52028</strain>
    </source>
</reference>
<evidence type="ECO:0000313" key="2">
    <source>
        <dbReference type="EMBL" id="RKO97484.1"/>
    </source>
</evidence>
<dbReference type="InterPro" id="IPR006886">
    <property type="entry name" value="RNA_pol_III_Rpc5"/>
</dbReference>
<evidence type="ECO:0000313" key="4">
    <source>
        <dbReference type="Proteomes" id="UP000268535"/>
    </source>
</evidence>
<dbReference type="Proteomes" id="UP000274922">
    <property type="component" value="Unassembled WGS sequence"/>
</dbReference>
<dbReference type="EMBL" id="ML014174">
    <property type="protein sequence ID" value="RKP01375.1"/>
    <property type="molecule type" value="Genomic_DNA"/>
</dbReference>
<dbReference type="GO" id="GO:0042797">
    <property type="term" value="P:tRNA transcription by RNA polymerase III"/>
    <property type="evidence" value="ECO:0007669"/>
    <property type="project" value="TreeGrafter"/>
</dbReference>
<keyword evidence="5" id="KW-1185">Reference proteome</keyword>
<reference evidence="2" key="3">
    <citation type="submission" date="2018-08" db="EMBL/GenBank/DDBJ databases">
        <title>Leveraging single-cell genomics to expand the Fungal Tree of Life.</title>
        <authorList>
            <consortium name="DOE Joint Genome Institute"/>
            <person name="Ahrendt S.R."/>
            <person name="Quandt C.A."/>
            <person name="Ciobanu D."/>
            <person name="Clum A."/>
            <person name="Salamov A."/>
            <person name="Andreopoulos B."/>
            <person name="Cheng J.-F."/>
            <person name="Woyke T."/>
            <person name="Pelin A."/>
            <person name="Henrissat B."/>
            <person name="Reynolds N."/>
            <person name="Benny G.L."/>
            <person name="Smith M.E."/>
            <person name="James T.Y."/>
            <person name="Grigoriev I.V."/>
        </authorList>
    </citation>
    <scope>NUCLEOTIDE SEQUENCE</scope>
    <source>
        <strain evidence="2">ATCC 52028</strain>
    </source>
</reference>
<dbReference type="PANTHER" id="PTHR12069:SF0">
    <property type="entry name" value="DNA-DIRECTED RNA POLYMERASE III SUBUNIT RPC5"/>
    <property type="match status" value="1"/>
</dbReference>
<dbReference type="GO" id="GO:0005666">
    <property type="term" value="C:RNA polymerase III complex"/>
    <property type="evidence" value="ECO:0007669"/>
    <property type="project" value="TreeGrafter"/>
</dbReference>
<proteinExistence type="predicted"/>
<gene>
    <name evidence="2" type="ORF">CAUPRSCDRAFT_10851</name>
    <name evidence="3" type="ORF">CXG81DRAFT_18796</name>
</gene>
<dbReference type="PANTHER" id="PTHR12069">
    <property type="entry name" value="DNA-DIRECTED RNA POLYMERASES III 80 KDA POLYPEPTIDE RNA POLYMERASE III SUBUNIT 5"/>
    <property type="match status" value="1"/>
</dbReference>
<evidence type="ECO:0000313" key="5">
    <source>
        <dbReference type="Proteomes" id="UP000274922"/>
    </source>
</evidence>
<dbReference type="STRING" id="1555241.A0A4P9WVY9"/>
<accession>A0A4P9WVY9</accession>
<evidence type="ECO:0000256" key="1">
    <source>
        <dbReference type="SAM" id="MobiDB-lite"/>
    </source>
</evidence>
<feature type="region of interest" description="Disordered" evidence="1">
    <location>
        <begin position="35"/>
        <end position="72"/>
    </location>
</feature>
<protein>
    <submittedName>
        <fullName evidence="2">Uncharacterized protein</fullName>
    </submittedName>
</protein>